<dbReference type="Gene3D" id="3.40.50.1820">
    <property type="entry name" value="alpha/beta hydrolase"/>
    <property type="match status" value="1"/>
</dbReference>
<evidence type="ECO:0000313" key="3">
    <source>
        <dbReference type="Proteomes" id="UP001050691"/>
    </source>
</evidence>
<accession>A0AAV4ZXX6</accession>
<evidence type="ECO:0000313" key="2">
    <source>
        <dbReference type="EMBL" id="GJJ07049.1"/>
    </source>
</evidence>
<dbReference type="Proteomes" id="UP001050691">
    <property type="component" value="Unassembled WGS sequence"/>
</dbReference>
<dbReference type="InterPro" id="IPR029058">
    <property type="entry name" value="AB_hydrolase_fold"/>
</dbReference>
<keyword evidence="3" id="KW-1185">Reference proteome</keyword>
<feature type="domain" description="Dienelactone hydrolase" evidence="1">
    <location>
        <begin position="31"/>
        <end position="248"/>
    </location>
</feature>
<dbReference type="Pfam" id="PF01738">
    <property type="entry name" value="DLH"/>
    <property type="match status" value="1"/>
</dbReference>
<organism evidence="2 3">
    <name type="scientific">Clathrus columnatus</name>
    <dbReference type="NCBI Taxonomy" id="1419009"/>
    <lineage>
        <taxon>Eukaryota</taxon>
        <taxon>Fungi</taxon>
        <taxon>Dikarya</taxon>
        <taxon>Basidiomycota</taxon>
        <taxon>Agaricomycotina</taxon>
        <taxon>Agaricomycetes</taxon>
        <taxon>Phallomycetidae</taxon>
        <taxon>Phallales</taxon>
        <taxon>Clathraceae</taxon>
        <taxon>Clathrus</taxon>
    </lineage>
</organism>
<dbReference type="PANTHER" id="PTHR17630">
    <property type="entry name" value="DIENELACTONE HYDROLASE"/>
    <property type="match status" value="1"/>
</dbReference>
<dbReference type="SUPFAM" id="SSF53474">
    <property type="entry name" value="alpha/beta-Hydrolases"/>
    <property type="match status" value="1"/>
</dbReference>
<dbReference type="EMBL" id="BPWL01000002">
    <property type="protein sequence ID" value="GJJ07049.1"/>
    <property type="molecule type" value="Genomic_DNA"/>
</dbReference>
<sequence length="258" mass="28380">MSEPTLCPDCIKGVRHEGTHTGSIEKINGVDVYVAIPPEGVEYDKEKALLYLPDALGLHVNAFADDFARNGLQTYAVDYFAGDPVPQGVFTDEEKRKAFDLSVWIARHPESHARPLLDAVIQGLKDKGIKEFAATGYCFGGKYIFNLAQENIIKVGATSHPSLLKIPEDIETLASKSKVPILINSCDVDQQFPKESCDLADSLLGNGKYAPGYRRVHWKGCVHGFAVRGDMSDPLVKAGKEGAFVETVVWTHCRLEYL</sequence>
<gene>
    <name evidence="2" type="ORF">Clacol_001248</name>
</gene>
<dbReference type="PANTHER" id="PTHR17630:SF44">
    <property type="entry name" value="PROTEIN AIM2"/>
    <property type="match status" value="1"/>
</dbReference>
<name>A0AAV4ZXX6_9AGAM</name>
<protein>
    <recommendedName>
        <fullName evidence="1">Dienelactone hydrolase domain-containing protein</fullName>
    </recommendedName>
</protein>
<reference evidence="2" key="1">
    <citation type="submission" date="2021-10" db="EMBL/GenBank/DDBJ databases">
        <title>De novo Genome Assembly of Clathrus columnatus (Basidiomycota, Fungi) Using Illumina and Nanopore Sequence Data.</title>
        <authorList>
            <person name="Ogiso-Tanaka E."/>
            <person name="Itagaki H."/>
            <person name="Hosoya T."/>
            <person name="Hosaka K."/>
        </authorList>
    </citation>
    <scope>NUCLEOTIDE SEQUENCE</scope>
    <source>
        <strain evidence="2">MO-923</strain>
    </source>
</reference>
<proteinExistence type="predicted"/>
<dbReference type="GO" id="GO:0016787">
    <property type="term" value="F:hydrolase activity"/>
    <property type="evidence" value="ECO:0007669"/>
    <property type="project" value="InterPro"/>
</dbReference>
<comment type="caution">
    <text evidence="2">The sequence shown here is derived from an EMBL/GenBank/DDBJ whole genome shotgun (WGS) entry which is preliminary data.</text>
</comment>
<evidence type="ECO:0000259" key="1">
    <source>
        <dbReference type="Pfam" id="PF01738"/>
    </source>
</evidence>
<dbReference type="InterPro" id="IPR002925">
    <property type="entry name" value="Dienelactn_hydro"/>
</dbReference>
<dbReference type="AlphaFoldDB" id="A0AAV4ZXX6"/>